<dbReference type="GO" id="GO:0044718">
    <property type="term" value="P:siderophore transmembrane transport"/>
    <property type="evidence" value="ECO:0007669"/>
    <property type="project" value="TreeGrafter"/>
</dbReference>
<dbReference type="Pfam" id="PF00593">
    <property type="entry name" value="TonB_dep_Rec_b-barrel"/>
    <property type="match status" value="1"/>
</dbReference>
<dbReference type="RefSeq" id="WP_009057298.1">
    <property type="nucleotide sequence ID" value="NZ_AJYA01000067.1"/>
</dbReference>
<gene>
    <name evidence="14" type="ORF">A3SI_18577</name>
</gene>
<keyword evidence="2" id="KW-0813">Transport</keyword>
<dbReference type="InterPro" id="IPR039426">
    <property type="entry name" value="TonB-dep_rcpt-like"/>
</dbReference>
<dbReference type="STRING" id="1189621.A3SI_18577"/>
<dbReference type="OrthoDB" id="9812892at2"/>
<proteinExistence type="inferred from homology"/>
<evidence type="ECO:0000256" key="4">
    <source>
        <dbReference type="ARBA" id="ARBA00022692"/>
    </source>
</evidence>
<evidence type="ECO:0000259" key="12">
    <source>
        <dbReference type="Pfam" id="PF00593"/>
    </source>
</evidence>
<evidence type="ECO:0000256" key="10">
    <source>
        <dbReference type="RuleBase" id="RU003357"/>
    </source>
</evidence>
<keyword evidence="9" id="KW-0998">Cell outer membrane</keyword>
<keyword evidence="4" id="KW-0812">Transmembrane</keyword>
<evidence type="ECO:0000259" key="13">
    <source>
        <dbReference type="Pfam" id="PF07715"/>
    </source>
</evidence>
<evidence type="ECO:0000256" key="3">
    <source>
        <dbReference type="ARBA" id="ARBA00022452"/>
    </source>
</evidence>
<evidence type="ECO:0000256" key="5">
    <source>
        <dbReference type="ARBA" id="ARBA00022729"/>
    </source>
</evidence>
<dbReference type="AlphaFoldDB" id="I5BU57"/>
<keyword evidence="5 11" id="KW-0732">Signal</keyword>
<feature type="domain" description="TonB-dependent receptor plug" evidence="13">
    <location>
        <begin position="122"/>
        <end position="264"/>
    </location>
</feature>
<feature type="signal peptide" evidence="11">
    <location>
        <begin position="1"/>
        <end position="20"/>
    </location>
</feature>
<evidence type="ECO:0000256" key="9">
    <source>
        <dbReference type="ARBA" id="ARBA00023237"/>
    </source>
</evidence>
<evidence type="ECO:0000256" key="2">
    <source>
        <dbReference type="ARBA" id="ARBA00022448"/>
    </source>
</evidence>
<organism evidence="14 15">
    <name type="scientific">Nitritalea halalkaliphila LW7</name>
    <dbReference type="NCBI Taxonomy" id="1189621"/>
    <lineage>
        <taxon>Bacteria</taxon>
        <taxon>Pseudomonadati</taxon>
        <taxon>Bacteroidota</taxon>
        <taxon>Cytophagia</taxon>
        <taxon>Cytophagales</taxon>
        <taxon>Cyclobacteriaceae</taxon>
        <taxon>Nitritalea</taxon>
    </lineage>
</organism>
<comment type="similarity">
    <text evidence="10">Belongs to the TonB-dependent receptor family.</text>
</comment>
<evidence type="ECO:0000256" key="7">
    <source>
        <dbReference type="ARBA" id="ARBA00023136"/>
    </source>
</evidence>
<protein>
    <submittedName>
        <fullName evidence="14">TonB-dependent receptor domain-containing protein</fullName>
    </submittedName>
</protein>
<dbReference type="Proteomes" id="UP000005551">
    <property type="component" value="Unassembled WGS sequence"/>
</dbReference>
<dbReference type="PANTHER" id="PTHR30069:SF29">
    <property type="entry name" value="HEMOGLOBIN AND HEMOGLOBIN-HAPTOGLOBIN-BINDING PROTEIN 1-RELATED"/>
    <property type="match status" value="1"/>
</dbReference>
<evidence type="ECO:0000256" key="11">
    <source>
        <dbReference type="SAM" id="SignalP"/>
    </source>
</evidence>
<keyword evidence="6 10" id="KW-0798">TonB box</keyword>
<evidence type="ECO:0000256" key="6">
    <source>
        <dbReference type="ARBA" id="ARBA00023077"/>
    </source>
</evidence>
<feature type="domain" description="TonB-dependent receptor-like beta-barrel" evidence="12">
    <location>
        <begin position="337"/>
        <end position="876"/>
    </location>
</feature>
<dbReference type="GO" id="GO:0009279">
    <property type="term" value="C:cell outer membrane"/>
    <property type="evidence" value="ECO:0007669"/>
    <property type="project" value="UniProtKB-SubCell"/>
</dbReference>
<evidence type="ECO:0000313" key="15">
    <source>
        <dbReference type="Proteomes" id="UP000005551"/>
    </source>
</evidence>
<dbReference type="InterPro" id="IPR012910">
    <property type="entry name" value="Plug_dom"/>
</dbReference>
<dbReference type="GO" id="GO:0015344">
    <property type="term" value="F:siderophore uptake transmembrane transporter activity"/>
    <property type="evidence" value="ECO:0007669"/>
    <property type="project" value="TreeGrafter"/>
</dbReference>
<dbReference type="Gene3D" id="2.40.170.20">
    <property type="entry name" value="TonB-dependent receptor, beta-barrel domain"/>
    <property type="match status" value="1"/>
</dbReference>
<dbReference type="InterPro" id="IPR036942">
    <property type="entry name" value="Beta-barrel_TonB_sf"/>
</dbReference>
<evidence type="ECO:0000256" key="1">
    <source>
        <dbReference type="ARBA" id="ARBA00004571"/>
    </source>
</evidence>
<comment type="subcellular location">
    <subcellularLocation>
        <location evidence="1">Cell outer membrane</location>
        <topology evidence="1">Multi-pass membrane protein</topology>
    </subcellularLocation>
</comment>
<dbReference type="EMBL" id="AJYA01000067">
    <property type="protein sequence ID" value="EIM73109.1"/>
    <property type="molecule type" value="Genomic_DNA"/>
</dbReference>
<dbReference type="Pfam" id="PF13715">
    <property type="entry name" value="CarbopepD_reg_2"/>
    <property type="match status" value="1"/>
</dbReference>
<keyword evidence="3" id="KW-1134">Transmembrane beta strand</keyword>
<sequence length="909" mass="101550">MRLLFTCFCCLFLGFTPDLAAFSFEVRGKVVDKHSGAPLPYVTLSVGSGAYTLADERGSFRIRLQQRPAELRLVARLVGKKPVEERYVVGPEQEVLEVLIQMEDNDLFMQEVVVAAERDDENVSVSAFKIDRSTIEQSQANSLNELLQLIPGQEIRNPQLQGAQAINFRSALAGQQSLNNAFGIGIFINDNQLDNNSNMQGLNPRTAGTFRSMGATNFGGRNFASGDAPAGGFDLRQIPVGNIEKVEIIQGVASAEYGDIGAGAIIIETSAGQSPLRFTYRQAGGDRNFQLDKGFQLQERHALHVSFDYLNSNPDLRDNVKSFNRLTGNAILTSFFGASKSIKNNLSVSMNTNLDDFRIDPDFGTERIVFYQNQGISLSNRLQVNKATPIFDSFKFVASYNRSRSLSVLDQFVNPGVLPVTVATEPGIHIGTFHPSSYRARREIHGLPISSGVQANFYKNFSTGKISHELAYGASYRFNGNFGEGRLFDPLRPIRFAGAATNERPLSFREINPVVHQWGAYVENRMKGTFFGKAANLSTGLRADRQFGLTSFSPRINASYALSDKIRLTGAFGEAVKAPGLIHLFPGPQFEDFTLLNFFTGREAESLFLAFTHVIPNDPSGLRSMRTSTRELGLHLKGDWITVGLTGFYNSTRNGFSINSDPVRLDLPRFEVIARPEGQQPIFQQTGETLPVVVTERSILNTSSNTNTGLEATLSTKRIPAINTSFSLNLSYYRSRFLDTRERVQQVRNFQPAQEIWYGIYGSQASEAGRSLALLTASHHVPRLGLVFTLRNQLFITNYTRSFDRSNRPIGFLDNNLERFTLTEEEFLNDPRFQILDQTAVEGNFVRRPDFVYMNFHLNLSKNLGKHVRFSFFANNFLNIRPEDVNPQGDVVGVLNEEPYFGLELNFKY</sequence>
<dbReference type="InterPro" id="IPR037066">
    <property type="entry name" value="Plug_dom_sf"/>
</dbReference>
<comment type="caution">
    <text evidence="14">The sequence shown here is derived from an EMBL/GenBank/DDBJ whole genome shotgun (WGS) entry which is preliminary data.</text>
</comment>
<name>I5BU57_9BACT</name>
<feature type="chain" id="PRO_5003700199" evidence="11">
    <location>
        <begin position="21"/>
        <end position="909"/>
    </location>
</feature>
<dbReference type="Pfam" id="PF07715">
    <property type="entry name" value="Plug"/>
    <property type="match status" value="1"/>
</dbReference>
<dbReference type="Gene3D" id="2.170.130.10">
    <property type="entry name" value="TonB-dependent receptor, plug domain"/>
    <property type="match status" value="1"/>
</dbReference>
<accession>I5BU57</accession>
<dbReference type="SUPFAM" id="SSF56935">
    <property type="entry name" value="Porins"/>
    <property type="match status" value="1"/>
</dbReference>
<evidence type="ECO:0000313" key="14">
    <source>
        <dbReference type="EMBL" id="EIM73109.1"/>
    </source>
</evidence>
<keyword evidence="8 14" id="KW-0675">Receptor</keyword>
<keyword evidence="7 10" id="KW-0472">Membrane</keyword>
<evidence type="ECO:0000256" key="8">
    <source>
        <dbReference type="ARBA" id="ARBA00023170"/>
    </source>
</evidence>
<reference evidence="14 15" key="1">
    <citation type="submission" date="2012-05" db="EMBL/GenBank/DDBJ databases">
        <title>Genome sequence of Nitritalea halalkaliphila LW7.</title>
        <authorList>
            <person name="Jangir P.K."/>
            <person name="Singh A."/>
            <person name="Shivaji S."/>
            <person name="Sharma R."/>
        </authorList>
    </citation>
    <scope>NUCLEOTIDE SEQUENCE [LARGE SCALE GENOMIC DNA]</scope>
    <source>
        <strain evidence="14 15">LW7</strain>
    </source>
</reference>
<dbReference type="PANTHER" id="PTHR30069">
    <property type="entry name" value="TONB-DEPENDENT OUTER MEMBRANE RECEPTOR"/>
    <property type="match status" value="1"/>
</dbReference>
<dbReference type="InterPro" id="IPR000531">
    <property type="entry name" value="Beta-barrel_TonB"/>
</dbReference>
<keyword evidence="15" id="KW-1185">Reference proteome</keyword>